<dbReference type="GeneID" id="20324893"/>
<keyword evidence="3" id="KW-1185">Reference proteome</keyword>
<dbReference type="CTD" id="20324893"/>
<dbReference type="Proteomes" id="UP000054324">
    <property type="component" value="Unassembled WGS sequence"/>
</dbReference>
<dbReference type="KEGG" id="ovi:T265_10725"/>
<dbReference type="AlphaFoldDB" id="A0A074Z1F9"/>
<feature type="region of interest" description="Disordered" evidence="1">
    <location>
        <begin position="1"/>
        <end position="32"/>
    </location>
</feature>
<gene>
    <name evidence="2" type="ORF">T265_10725</name>
</gene>
<sequence length="91" mass="10520">MSASSWLGVESAETTPNYKPETSNPDRLRPMDSYMGRKTSLYQKSKFVYELWNLDDASTGTVYLPTTEPALYRTDRILNIPPQFNRLVHIF</sequence>
<evidence type="ECO:0000313" key="2">
    <source>
        <dbReference type="EMBL" id="KER20808.1"/>
    </source>
</evidence>
<name>A0A074Z1F9_OPIVI</name>
<reference evidence="2 3" key="1">
    <citation type="submission" date="2013-11" db="EMBL/GenBank/DDBJ databases">
        <title>Opisthorchis viverrini - life in the bile duct.</title>
        <authorList>
            <person name="Young N.D."/>
            <person name="Nagarajan N."/>
            <person name="Lin S.J."/>
            <person name="Korhonen P.K."/>
            <person name="Jex A.R."/>
            <person name="Hall R.S."/>
            <person name="Safavi-Hemami H."/>
            <person name="Kaewkong W."/>
            <person name="Bertrand D."/>
            <person name="Gao S."/>
            <person name="Seet Q."/>
            <person name="Wongkham S."/>
            <person name="Teh B.T."/>
            <person name="Wongkham C."/>
            <person name="Intapan P.M."/>
            <person name="Maleewong W."/>
            <person name="Yang X."/>
            <person name="Hu M."/>
            <person name="Wang Z."/>
            <person name="Hofmann A."/>
            <person name="Sternberg P.W."/>
            <person name="Tan P."/>
            <person name="Wang J."/>
            <person name="Gasser R.B."/>
        </authorList>
    </citation>
    <scope>NUCLEOTIDE SEQUENCE [LARGE SCALE GENOMIC DNA]</scope>
</reference>
<evidence type="ECO:0000313" key="3">
    <source>
        <dbReference type="Proteomes" id="UP000054324"/>
    </source>
</evidence>
<dbReference type="RefSeq" id="XP_009175449.1">
    <property type="nucleotide sequence ID" value="XM_009177185.1"/>
</dbReference>
<feature type="compositionally biased region" description="Polar residues" evidence="1">
    <location>
        <begin position="12"/>
        <end position="23"/>
    </location>
</feature>
<dbReference type="EMBL" id="KL597019">
    <property type="protein sequence ID" value="KER20808.1"/>
    <property type="molecule type" value="Genomic_DNA"/>
</dbReference>
<accession>A0A074Z1F9</accession>
<proteinExistence type="predicted"/>
<evidence type="ECO:0000256" key="1">
    <source>
        <dbReference type="SAM" id="MobiDB-lite"/>
    </source>
</evidence>
<protein>
    <submittedName>
        <fullName evidence="2">Uncharacterized protein</fullName>
    </submittedName>
</protein>
<organism evidence="2 3">
    <name type="scientific">Opisthorchis viverrini</name>
    <name type="common">Southeast Asian liver fluke</name>
    <dbReference type="NCBI Taxonomy" id="6198"/>
    <lineage>
        <taxon>Eukaryota</taxon>
        <taxon>Metazoa</taxon>
        <taxon>Spiralia</taxon>
        <taxon>Lophotrochozoa</taxon>
        <taxon>Platyhelminthes</taxon>
        <taxon>Trematoda</taxon>
        <taxon>Digenea</taxon>
        <taxon>Opisthorchiida</taxon>
        <taxon>Opisthorchiata</taxon>
        <taxon>Opisthorchiidae</taxon>
        <taxon>Opisthorchis</taxon>
    </lineage>
</organism>